<dbReference type="EMBL" id="CDMY01000234">
    <property type="protein sequence ID" value="CEL95621.1"/>
    <property type="molecule type" value="Genomic_DNA"/>
</dbReference>
<dbReference type="PhylomeDB" id="A0A0G4EI24"/>
<gene>
    <name evidence="3" type="ORF">Vbra_4950</name>
</gene>
<keyword evidence="2" id="KW-0812">Transmembrane</keyword>
<keyword evidence="2" id="KW-1133">Transmembrane helix</keyword>
<evidence type="ECO:0008006" key="5">
    <source>
        <dbReference type="Google" id="ProtNLM"/>
    </source>
</evidence>
<evidence type="ECO:0000256" key="1">
    <source>
        <dbReference type="SAM" id="MobiDB-lite"/>
    </source>
</evidence>
<dbReference type="PANTHER" id="PTHR12959:SF11">
    <property type="entry name" value="GPI TRANSAMIDASE COMPONENT PIG-T"/>
    <property type="match status" value="1"/>
</dbReference>
<sequence length="647" mass="70500">MRARKALTGVVEVLLRGVMILVAWALVDLVVGAAAAAAASGDLFSEHVLVQFLSDSKLLAHFDFRLTGSIQKDGLYDIFPKSIGRIFTHIPTAGFTASLTQGRWKHHQWGDPPVEVTPPGGLLVANMEKAHLHRGWRHLVHALGGLLCATFGAVEDVSRHTTPLPHGWPLPSAAVMGAHTRTQMPGSSGSDTHEVRYASMPIEPLCTENLTPWLKLLPCRGQSGLASLLDPLLLAESPFKSLAIHAAEVPSPNPTSPHHVELALTLTAVLGMSVESLLRPGGPRRMEACPPALGSWVHMRLPPDHSLLGTDLPATYTHSRLSDATHLGTWRAEEFRLPAALLQSAPIVRLGNERRDAWVDRQQIGSLLTKRPERLQGSMVVHLHNSAPSTIKHVVYQDTLPFYLNPLVHTLTSQLDIFDKRGQKMVSVSHGADKSFSTLGIDWRFTDGRSAPSVFSFNTTLPASSILTISFELGKRFLHIGQFGFSPDKGQDVGSALFMQKPLSHFTWPPASVDLYDLDMPAANRSGPPSSADDRWLGHFTEGMVIMVPLPDFSMPFNVIALSSTVLTLFFGAVFRMTAIKPRSADDETKDRDEGDRSALSGKMSKIAALRLWVRRVMRCERGRGATNGVPDAATRTSTAEATSKAD</sequence>
<dbReference type="AlphaFoldDB" id="A0A0G4EI24"/>
<dbReference type="OrthoDB" id="331263at2759"/>
<feature type="compositionally biased region" description="Low complexity" evidence="1">
    <location>
        <begin position="633"/>
        <end position="647"/>
    </location>
</feature>
<protein>
    <recommendedName>
        <fullName evidence="5">GPI transamidase component PIG-T</fullName>
    </recommendedName>
</protein>
<feature type="transmembrane region" description="Helical" evidence="2">
    <location>
        <begin position="555"/>
        <end position="575"/>
    </location>
</feature>
<accession>A0A0G4EI24</accession>
<dbReference type="InterPro" id="IPR007245">
    <property type="entry name" value="PIG-T"/>
</dbReference>
<evidence type="ECO:0000313" key="3">
    <source>
        <dbReference type="EMBL" id="CEL95621.1"/>
    </source>
</evidence>
<dbReference type="GO" id="GO:0016255">
    <property type="term" value="P:attachment of GPI anchor to protein"/>
    <property type="evidence" value="ECO:0007669"/>
    <property type="project" value="InterPro"/>
</dbReference>
<keyword evidence="4" id="KW-1185">Reference proteome</keyword>
<dbReference type="Pfam" id="PF04113">
    <property type="entry name" value="Gpi16"/>
    <property type="match status" value="2"/>
</dbReference>
<evidence type="ECO:0000313" key="4">
    <source>
        <dbReference type="Proteomes" id="UP000041254"/>
    </source>
</evidence>
<dbReference type="GO" id="GO:0042765">
    <property type="term" value="C:GPI-anchor transamidase complex"/>
    <property type="evidence" value="ECO:0007669"/>
    <property type="project" value="InterPro"/>
</dbReference>
<feature type="region of interest" description="Disordered" evidence="1">
    <location>
        <begin position="624"/>
        <end position="647"/>
    </location>
</feature>
<evidence type="ECO:0000256" key="2">
    <source>
        <dbReference type="SAM" id="Phobius"/>
    </source>
</evidence>
<organism evidence="3 4">
    <name type="scientific">Vitrella brassicaformis (strain CCMP3155)</name>
    <dbReference type="NCBI Taxonomy" id="1169540"/>
    <lineage>
        <taxon>Eukaryota</taxon>
        <taxon>Sar</taxon>
        <taxon>Alveolata</taxon>
        <taxon>Colpodellida</taxon>
        <taxon>Vitrellaceae</taxon>
        <taxon>Vitrella</taxon>
    </lineage>
</organism>
<dbReference type="PANTHER" id="PTHR12959">
    <property type="entry name" value="GPI TRANSAMIDASE COMPONENT PIG-T-RELATED"/>
    <property type="match status" value="1"/>
</dbReference>
<name>A0A0G4EI24_VITBC</name>
<dbReference type="Proteomes" id="UP000041254">
    <property type="component" value="Unassembled WGS sequence"/>
</dbReference>
<reference evidence="3 4" key="1">
    <citation type="submission" date="2014-11" db="EMBL/GenBank/DDBJ databases">
        <authorList>
            <person name="Zhu J."/>
            <person name="Qi W."/>
            <person name="Song R."/>
        </authorList>
    </citation>
    <scope>NUCLEOTIDE SEQUENCE [LARGE SCALE GENOMIC DNA]</scope>
</reference>
<keyword evidence="2" id="KW-0472">Membrane</keyword>
<dbReference type="STRING" id="1169540.A0A0G4EI24"/>
<proteinExistence type="predicted"/>
<dbReference type="VEuPathDB" id="CryptoDB:Vbra_4950"/>
<dbReference type="InParanoid" id="A0A0G4EI24"/>
<dbReference type="OMA" id="NHGHYIG"/>